<dbReference type="EMBL" id="FOQD01000011">
    <property type="protein sequence ID" value="SFI69685.1"/>
    <property type="molecule type" value="Genomic_DNA"/>
</dbReference>
<name>A0A1I3KBW0_9PLAN</name>
<dbReference type="AlphaFoldDB" id="A0A1I3KBW0"/>
<protein>
    <submittedName>
        <fullName evidence="1">Uncharacterized protein</fullName>
    </submittedName>
</protein>
<keyword evidence="2" id="KW-1185">Reference proteome</keyword>
<evidence type="ECO:0000313" key="1">
    <source>
        <dbReference type="EMBL" id="SFI69685.1"/>
    </source>
</evidence>
<dbReference type="RefSeq" id="WP_092051655.1">
    <property type="nucleotide sequence ID" value="NZ_FOQD01000011.1"/>
</dbReference>
<gene>
    <name evidence="1" type="ORF">SAMN05421753_111173</name>
</gene>
<accession>A0A1I3KBW0</accession>
<dbReference type="Proteomes" id="UP000199518">
    <property type="component" value="Unassembled WGS sequence"/>
</dbReference>
<organism evidence="1 2">
    <name type="scientific">Planctomicrobium piriforme</name>
    <dbReference type="NCBI Taxonomy" id="1576369"/>
    <lineage>
        <taxon>Bacteria</taxon>
        <taxon>Pseudomonadati</taxon>
        <taxon>Planctomycetota</taxon>
        <taxon>Planctomycetia</taxon>
        <taxon>Planctomycetales</taxon>
        <taxon>Planctomycetaceae</taxon>
        <taxon>Planctomicrobium</taxon>
    </lineage>
</organism>
<evidence type="ECO:0000313" key="2">
    <source>
        <dbReference type="Proteomes" id="UP000199518"/>
    </source>
</evidence>
<proteinExistence type="predicted"/>
<sequence length="92" mass="10667">MKAKHPILLAVLILVVVAVLYPLSYPPVRVMAEDSPIAMKWVITVYRPILMGMNYDTPLGHVFDHYCWQCGIANYLLRDVYTEQRRDLPSEF</sequence>
<reference evidence="2" key="1">
    <citation type="submission" date="2016-10" db="EMBL/GenBank/DDBJ databases">
        <authorList>
            <person name="Varghese N."/>
            <person name="Submissions S."/>
        </authorList>
    </citation>
    <scope>NUCLEOTIDE SEQUENCE [LARGE SCALE GENOMIC DNA]</scope>
    <source>
        <strain evidence="2">DSM 26348</strain>
    </source>
</reference>
<dbReference type="STRING" id="1576369.SAMN05421753_111173"/>